<keyword evidence="3" id="KW-1185">Reference proteome</keyword>
<keyword evidence="1" id="KW-0472">Membrane</keyword>
<sequence>MSKHAWMVHSLLISWYSVHFTTESTMLNVLLMITIIIRAISPVKPLKCRLNISSDDKQYIEEIMKDIPEHAPMKATIQEIYRKATGKNKVQKCVNRNGAFCTSMHIYSEKDEGEKLSLQGCDESYQCPENNCNEFTRPKSKYSISYCCCNSDLCNSTLQLELISVIFIVLLALC</sequence>
<organism evidence="2 3">
    <name type="scientific">Cylicocyclus nassatus</name>
    <name type="common">Nematode worm</name>
    <dbReference type="NCBI Taxonomy" id="53992"/>
    <lineage>
        <taxon>Eukaryota</taxon>
        <taxon>Metazoa</taxon>
        <taxon>Ecdysozoa</taxon>
        <taxon>Nematoda</taxon>
        <taxon>Chromadorea</taxon>
        <taxon>Rhabditida</taxon>
        <taxon>Rhabditina</taxon>
        <taxon>Rhabditomorpha</taxon>
        <taxon>Strongyloidea</taxon>
        <taxon>Strongylidae</taxon>
        <taxon>Cylicocyclus</taxon>
    </lineage>
</organism>
<gene>
    <name evidence="2" type="ORF">CYNAS_LOCUS7169</name>
</gene>
<keyword evidence="1" id="KW-1133">Transmembrane helix</keyword>
<feature type="transmembrane region" description="Helical" evidence="1">
    <location>
        <begin position="20"/>
        <end position="40"/>
    </location>
</feature>
<dbReference type="SUPFAM" id="SSF57302">
    <property type="entry name" value="Snake toxin-like"/>
    <property type="match status" value="1"/>
</dbReference>
<keyword evidence="1" id="KW-0812">Transmembrane</keyword>
<reference evidence="2" key="1">
    <citation type="submission" date="2023-07" db="EMBL/GenBank/DDBJ databases">
        <authorList>
            <consortium name="CYATHOMIX"/>
        </authorList>
    </citation>
    <scope>NUCLEOTIDE SEQUENCE</scope>
    <source>
        <strain evidence="2">N/A</strain>
    </source>
</reference>
<dbReference type="AlphaFoldDB" id="A0AA36GN51"/>
<comment type="caution">
    <text evidence="2">The sequence shown here is derived from an EMBL/GenBank/DDBJ whole genome shotgun (WGS) entry which is preliminary data.</text>
</comment>
<evidence type="ECO:0000313" key="2">
    <source>
        <dbReference type="EMBL" id="CAJ0595186.1"/>
    </source>
</evidence>
<dbReference type="Gene3D" id="2.10.60.10">
    <property type="entry name" value="CD59"/>
    <property type="match status" value="1"/>
</dbReference>
<evidence type="ECO:0000256" key="1">
    <source>
        <dbReference type="SAM" id="Phobius"/>
    </source>
</evidence>
<proteinExistence type="predicted"/>
<dbReference type="EMBL" id="CATQJL010000112">
    <property type="protein sequence ID" value="CAJ0595186.1"/>
    <property type="molecule type" value="Genomic_DNA"/>
</dbReference>
<accession>A0AA36GN51</accession>
<dbReference type="InterPro" id="IPR045860">
    <property type="entry name" value="Snake_toxin-like_sf"/>
</dbReference>
<evidence type="ECO:0000313" key="3">
    <source>
        <dbReference type="Proteomes" id="UP001176961"/>
    </source>
</evidence>
<dbReference type="Proteomes" id="UP001176961">
    <property type="component" value="Unassembled WGS sequence"/>
</dbReference>
<protein>
    <submittedName>
        <fullName evidence="2">Uncharacterized protein</fullName>
    </submittedName>
</protein>
<name>A0AA36GN51_CYLNA</name>